<name>A0A090QC65_NONUL</name>
<gene>
    <name evidence="1" type="ORF">JCM19314_3408</name>
</gene>
<accession>A0A090QC65</accession>
<comment type="caution">
    <text evidence="1">The sequence shown here is derived from an EMBL/GenBank/DDBJ whole genome shotgun (WGS) entry which is preliminary data.</text>
</comment>
<proteinExistence type="predicted"/>
<protein>
    <submittedName>
        <fullName evidence="1">Uncharacterized protein</fullName>
    </submittedName>
</protein>
<evidence type="ECO:0000313" key="2">
    <source>
        <dbReference type="Proteomes" id="UP000029226"/>
    </source>
</evidence>
<reference evidence="1 2" key="1">
    <citation type="journal article" date="2014" name="Genome Announc.">
        <title>Draft Genome Sequences of Marine Flavobacterium Nonlabens Strains NR17, NR24, NR27, NR32, NR33, and Ara13.</title>
        <authorList>
            <person name="Nakanishi M."/>
            <person name="Meirelles P."/>
            <person name="Suzuki R."/>
            <person name="Takatani N."/>
            <person name="Mino S."/>
            <person name="Suda W."/>
            <person name="Oshima K."/>
            <person name="Hattori M."/>
            <person name="Ohkuma M."/>
            <person name="Hosokawa M."/>
            <person name="Miyashita K."/>
            <person name="Thompson F.L."/>
            <person name="Niwa A."/>
            <person name="Sawabe T."/>
            <person name="Sawabe T."/>
        </authorList>
    </citation>
    <scope>NUCLEOTIDE SEQUENCE [LARGE SCALE GENOMIC DNA]</scope>
    <source>
        <strain evidence="2">JCM19314</strain>
    </source>
</reference>
<evidence type="ECO:0000313" key="1">
    <source>
        <dbReference type="EMBL" id="GAK99363.1"/>
    </source>
</evidence>
<sequence>MTTIETDYYFVWSDLMKSQLLEYYPKTREKQIFVTGTPQFEPHYDASIFASRSVFVKVMV</sequence>
<dbReference type="EMBL" id="BBMM01000002">
    <property type="protein sequence ID" value="GAK99363.1"/>
    <property type="molecule type" value="Genomic_DNA"/>
</dbReference>
<dbReference type="AlphaFoldDB" id="A0A090QC65"/>
<organism evidence="1 2">
    <name type="scientific">Nonlabens ulvanivorans</name>
    <name type="common">Persicivirga ulvanivorans</name>
    <dbReference type="NCBI Taxonomy" id="906888"/>
    <lineage>
        <taxon>Bacteria</taxon>
        <taxon>Pseudomonadati</taxon>
        <taxon>Bacteroidota</taxon>
        <taxon>Flavobacteriia</taxon>
        <taxon>Flavobacteriales</taxon>
        <taxon>Flavobacteriaceae</taxon>
        <taxon>Nonlabens</taxon>
    </lineage>
</organism>
<dbReference type="Proteomes" id="UP000029226">
    <property type="component" value="Unassembled WGS sequence"/>
</dbReference>